<evidence type="ECO:0000256" key="6">
    <source>
        <dbReference type="ARBA" id="ARBA00022768"/>
    </source>
</evidence>
<dbReference type="SUPFAM" id="SSF52540">
    <property type="entry name" value="P-loop containing nucleoside triphosphate hydrolases"/>
    <property type="match status" value="2"/>
</dbReference>
<dbReference type="GO" id="GO:0016887">
    <property type="term" value="F:ATP hydrolysis activity"/>
    <property type="evidence" value="ECO:0007669"/>
    <property type="project" value="InterPro"/>
</dbReference>
<accession>A0A4D9D5C9</accession>
<dbReference type="GO" id="GO:0003723">
    <property type="term" value="F:RNA binding"/>
    <property type="evidence" value="ECO:0007669"/>
    <property type="project" value="UniProtKB-KW"/>
</dbReference>
<dbReference type="CDD" id="cd18626">
    <property type="entry name" value="CD_eEF3"/>
    <property type="match status" value="1"/>
</dbReference>
<evidence type="ECO:0000259" key="12">
    <source>
        <dbReference type="PROSITE" id="PS50013"/>
    </source>
</evidence>
<organism evidence="14 15">
    <name type="scientific">Nannochloropsis salina CCMP1776</name>
    <dbReference type="NCBI Taxonomy" id="1027361"/>
    <lineage>
        <taxon>Eukaryota</taxon>
        <taxon>Sar</taxon>
        <taxon>Stramenopiles</taxon>
        <taxon>Ochrophyta</taxon>
        <taxon>Eustigmatophyceae</taxon>
        <taxon>Eustigmatales</taxon>
        <taxon>Monodopsidaceae</taxon>
        <taxon>Microchloropsis</taxon>
        <taxon>Microchloropsis salina</taxon>
    </lineage>
</organism>
<evidence type="ECO:0000259" key="13">
    <source>
        <dbReference type="PROSITE" id="PS50893"/>
    </source>
</evidence>
<dbReference type="InterPro" id="IPR016197">
    <property type="entry name" value="Chromo-like_dom_sf"/>
</dbReference>
<keyword evidence="6" id="KW-0251">Elongation factor</keyword>
<dbReference type="AlphaFoldDB" id="A0A4D9D5C9"/>
<keyword evidence="8" id="KW-0067">ATP-binding</keyword>
<evidence type="ECO:0000256" key="7">
    <source>
        <dbReference type="ARBA" id="ARBA00022801"/>
    </source>
</evidence>
<keyword evidence="10" id="KW-0648">Protein biosynthesis</keyword>
<name>A0A4D9D5C9_9STRA</name>
<keyword evidence="5" id="KW-0547">Nucleotide-binding</keyword>
<protein>
    <recommendedName>
        <fullName evidence="16">ABC transporter domain-containing protein</fullName>
    </recommendedName>
</protein>
<dbReference type="InterPro" id="IPR003439">
    <property type="entry name" value="ABC_transporter-like_ATP-bd"/>
</dbReference>
<evidence type="ECO:0000256" key="10">
    <source>
        <dbReference type="ARBA" id="ARBA00022917"/>
    </source>
</evidence>
<dbReference type="Pfam" id="PF00385">
    <property type="entry name" value="Chromo"/>
    <property type="match status" value="1"/>
</dbReference>
<keyword evidence="9" id="KW-0694">RNA-binding</keyword>
<dbReference type="Pfam" id="PF00005">
    <property type="entry name" value="ABC_tran"/>
    <property type="match status" value="2"/>
</dbReference>
<dbReference type="GO" id="GO:0005524">
    <property type="term" value="F:ATP binding"/>
    <property type="evidence" value="ECO:0007669"/>
    <property type="project" value="UniProtKB-KW"/>
</dbReference>
<evidence type="ECO:0000256" key="9">
    <source>
        <dbReference type="ARBA" id="ARBA00022884"/>
    </source>
</evidence>
<dbReference type="GO" id="GO:0003746">
    <property type="term" value="F:translation elongation factor activity"/>
    <property type="evidence" value="ECO:0007669"/>
    <property type="project" value="UniProtKB-KW"/>
</dbReference>
<evidence type="ECO:0000313" key="14">
    <source>
        <dbReference type="EMBL" id="TFJ86772.1"/>
    </source>
</evidence>
<keyword evidence="15" id="KW-1185">Reference proteome</keyword>
<proteinExistence type="inferred from homology"/>
<dbReference type="InterPro" id="IPR050611">
    <property type="entry name" value="ABCF"/>
</dbReference>
<dbReference type="InterPro" id="IPR015688">
    <property type="entry name" value="eEF3_ABC2_chromodomain-like"/>
</dbReference>
<evidence type="ECO:0000256" key="3">
    <source>
        <dbReference type="ARBA" id="ARBA00022490"/>
    </source>
</evidence>
<evidence type="ECO:0000313" key="15">
    <source>
        <dbReference type="Proteomes" id="UP000355283"/>
    </source>
</evidence>
<gene>
    <name evidence="14" type="ORF">NSK_001860</name>
</gene>
<sequence>MVNPADLSVPAGGDPPVFDVAAAFQGLCDRSNEMSEEKFMATVEALEPWLVPDIIDFLVAKIAGFGKEREPAISLLTKLDATFVRRKLPDILQPVMNMCTDTSKKVRELSLKCLEHLVQTNGNSDLDRVIPGLVQALKDPNHTVQAIDDLASCVFVQDVEAPALAVIMPIIRRGLRHKQTEIQRKSCVILDNVCRLVDDPKELSIAIPEILPLVKYCAENISKPEAREVANRALKTILDHYDEKLVLRKWSVEEVTAMIKKHGEPTEHIVKCTKNLCDAYHFEKKDWERVYGQKHAELCAKVLNDCEILASPNTIIFEDTEEGQDLYKGEFSLAYGTLTLLRKTRLHLKRNRFYGLLGPNNCGKTTLMRAIDHEQIEGFPKKTELKTLFVEHEIEEREVGEDETGYPIFNTDLSGTDWVVDYCNNVVKLLPAITTEAAAAAMGEMGFGKDRAADADMPVTTYSGGWKVKMQLVAAKLINTDLLMLDEPTGHLDVTNIAWLKGWLKSFLAGGGSIITTSHDSEFLQEMCTHVIDFQKKKLVTMKGNLNDFVAKFPEKKSYFVLTNEKVRFVFPEPGPLEGVKSLSKHILKMTGVTFQYPARNKPTVMDICLEVSRVSRVAVIGPNGAGKSTAIKLLIGELTPSQGSITKHPNMRLAYVAQHAFFHLEKHLNETPAQYIMWRFAGNEDKESLDLLNKKKEVDKEVTKFFIREGTTLCQCYSPAEEKLAVEPEAIINRHEDKKAKTKEYEVKWRGKSTDCNLWVRRDVLLSMGAEKMVQKFDEKMAAEAGLQFKPLTTSAIEKHLADFGIDPEDASHTLIKSLSGGQKIKVVMAACFWQNPHIIVLDEPTNYLDRDSLGALVQAIHDYKGGVIIISHNREFAGAVCQEKWIMDKGRLRREGESVALHEEEEKKEELGDKVVIDALGNEIKVNKQTTLSDKEKKKEIKRLQKMITDGRKKKTLNDDTILDLELKLEELKAAP</sequence>
<dbReference type="InterPro" id="IPR011989">
    <property type="entry name" value="ARM-like"/>
</dbReference>
<dbReference type="Gene3D" id="2.40.50.990">
    <property type="match status" value="1"/>
</dbReference>
<dbReference type="InterPro" id="IPR023780">
    <property type="entry name" value="Chromo_domain"/>
</dbReference>
<dbReference type="SUPFAM" id="SSF48371">
    <property type="entry name" value="ARM repeat"/>
    <property type="match status" value="1"/>
</dbReference>
<keyword evidence="3" id="KW-0963">Cytoplasm</keyword>
<dbReference type="PROSITE" id="PS50893">
    <property type="entry name" value="ABC_TRANSPORTER_2"/>
    <property type="match status" value="2"/>
</dbReference>
<comment type="pathway">
    <text evidence="1">Protein biosynthesis; polypeptide chain elongation.</text>
</comment>
<evidence type="ECO:0000256" key="4">
    <source>
        <dbReference type="ARBA" id="ARBA00022737"/>
    </source>
</evidence>
<evidence type="ECO:0000256" key="5">
    <source>
        <dbReference type="ARBA" id="ARBA00022741"/>
    </source>
</evidence>
<feature type="domain" description="ABC transporter" evidence="13">
    <location>
        <begin position="588"/>
        <end position="916"/>
    </location>
</feature>
<evidence type="ECO:0000256" key="1">
    <source>
        <dbReference type="ARBA" id="ARBA00004815"/>
    </source>
</evidence>
<dbReference type="InterPro" id="IPR047038">
    <property type="entry name" value="eEF3_chromodomain-like_sf"/>
</dbReference>
<evidence type="ECO:0000256" key="8">
    <source>
        <dbReference type="ARBA" id="ARBA00022840"/>
    </source>
</evidence>
<feature type="domain" description="ABC transporter" evidence="13">
    <location>
        <begin position="321"/>
        <end position="561"/>
    </location>
</feature>
<dbReference type="InterPro" id="IPR016024">
    <property type="entry name" value="ARM-type_fold"/>
</dbReference>
<dbReference type="UniPathway" id="UPA00345"/>
<evidence type="ECO:0000256" key="11">
    <source>
        <dbReference type="ARBA" id="ARBA00049360"/>
    </source>
</evidence>
<evidence type="ECO:0000256" key="2">
    <source>
        <dbReference type="ARBA" id="ARBA00011054"/>
    </source>
</evidence>
<dbReference type="InterPro" id="IPR000953">
    <property type="entry name" value="Chromo/chromo_shadow_dom"/>
</dbReference>
<dbReference type="SMART" id="SM00298">
    <property type="entry name" value="CHROMO"/>
    <property type="match status" value="1"/>
</dbReference>
<keyword evidence="4" id="KW-0677">Repeat</keyword>
<reference evidence="14 15" key="1">
    <citation type="submission" date="2019-01" db="EMBL/GenBank/DDBJ databases">
        <title>Nuclear Genome Assembly of the Microalgal Biofuel strain Nannochloropsis salina CCMP1776.</title>
        <authorList>
            <person name="Hovde B."/>
        </authorList>
    </citation>
    <scope>NUCLEOTIDE SEQUENCE [LARGE SCALE GENOMIC DNA]</scope>
    <source>
        <strain evidence="14 15">CCMP1776</strain>
    </source>
</reference>
<dbReference type="Gene3D" id="1.25.10.10">
    <property type="entry name" value="Leucine-rich Repeat Variant"/>
    <property type="match status" value="1"/>
</dbReference>
<dbReference type="SUPFAM" id="SSF54160">
    <property type="entry name" value="Chromo domain-like"/>
    <property type="match status" value="1"/>
</dbReference>
<dbReference type="InterPro" id="IPR027417">
    <property type="entry name" value="P-loop_NTPase"/>
</dbReference>
<dbReference type="SMART" id="SM00382">
    <property type="entry name" value="AAA"/>
    <property type="match status" value="2"/>
</dbReference>
<dbReference type="Gene3D" id="3.40.50.300">
    <property type="entry name" value="P-loop containing nucleotide triphosphate hydrolases"/>
    <property type="match status" value="2"/>
</dbReference>
<dbReference type="InterPro" id="IPR003593">
    <property type="entry name" value="AAA+_ATPase"/>
</dbReference>
<comment type="caution">
    <text evidence="14">The sequence shown here is derived from an EMBL/GenBank/DDBJ whole genome shotgun (WGS) entry which is preliminary data.</text>
</comment>
<dbReference type="Pfam" id="PF24984">
    <property type="entry name" value="HEAT_EF3_GNC1"/>
    <property type="match status" value="1"/>
</dbReference>
<dbReference type="OrthoDB" id="2110130at2759"/>
<keyword evidence="7" id="KW-0378">Hydrolase</keyword>
<dbReference type="PANTHER" id="PTHR19211:SF5">
    <property type="entry name" value="ELONGATION FACTOR 3A-RELATED"/>
    <property type="match status" value="1"/>
</dbReference>
<feature type="domain" description="Chromo" evidence="12">
    <location>
        <begin position="727"/>
        <end position="781"/>
    </location>
</feature>
<dbReference type="Proteomes" id="UP000355283">
    <property type="component" value="Unassembled WGS sequence"/>
</dbReference>
<dbReference type="EMBL" id="SDOX01000007">
    <property type="protein sequence ID" value="TFJ86772.1"/>
    <property type="molecule type" value="Genomic_DNA"/>
</dbReference>
<comment type="catalytic activity">
    <reaction evidence="11">
        <text>ATP + H2O = ADP + phosphate + H(+)</text>
        <dbReference type="Rhea" id="RHEA:13065"/>
        <dbReference type="ChEBI" id="CHEBI:15377"/>
        <dbReference type="ChEBI" id="CHEBI:15378"/>
        <dbReference type="ChEBI" id="CHEBI:30616"/>
        <dbReference type="ChEBI" id="CHEBI:43474"/>
        <dbReference type="ChEBI" id="CHEBI:456216"/>
    </reaction>
</comment>
<comment type="similarity">
    <text evidence="2">Belongs to the ABC transporter superfamily. ABCF family. EF3 subfamily.</text>
</comment>
<evidence type="ECO:0008006" key="16">
    <source>
        <dbReference type="Google" id="ProtNLM"/>
    </source>
</evidence>
<dbReference type="PROSITE" id="PS50013">
    <property type="entry name" value="CHROMO_2"/>
    <property type="match status" value="1"/>
</dbReference>
<dbReference type="PANTHER" id="PTHR19211">
    <property type="entry name" value="ATP-BINDING TRANSPORT PROTEIN-RELATED"/>
    <property type="match status" value="1"/>
</dbReference>